<accession>A0A5B0M1N3</accession>
<proteinExistence type="predicted"/>
<organism evidence="2 3">
    <name type="scientific">Puccinia graminis f. sp. tritici</name>
    <dbReference type="NCBI Taxonomy" id="56615"/>
    <lineage>
        <taxon>Eukaryota</taxon>
        <taxon>Fungi</taxon>
        <taxon>Dikarya</taxon>
        <taxon>Basidiomycota</taxon>
        <taxon>Pucciniomycotina</taxon>
        <taxon>Pucciniomycetes</taxon>
        <taxon>Pucciniales</taxon>
        <taxon>Pucciniaceae</taxon>
        <taxon>Puccinia</taxon>
    </lineage>
</organism>
<keyword evidence="3" id="KW-1185">Reference proteome</keyword>
<feature type="compositionally biased region" description="Low complexity" evidence="1">
    <location>
        <begin position="363"/>
        <end position="378"/>
    </location>
</feature>
<protein>
    <recommendedName>
        <fullName evidence="4">CCHC-type domain-containing protein</fullName>
    </recommendedName>
</protein>
<dbReference type="AlphaFoldDB" id="A0A5B0M1N3"/>
<name>A0A5B0M1N3_PUCGR</name>
<dbReference type="Proteomes" id="UP000324748">
    <property type="component" value="Unassembled WGS sequence"/>
</dbReference>
<feature type="compositionally biased region" description="Basic and acidic residues" evidence="1">
    <location>
        <begin position="421"/>
        <end position="435"/>
    </location>
</feature>
<feature type="region of interest" description="Disordered" evidence="1">
    <location>
        <begin position="1"/>
        <end position="51"/>
    </location>
</feature>
<evidence type="ECO:0008006" key="4">
    <source>
        <dbReference type="Google" id="ProtNLM"/>
    </source>
</evidence>
<gene>
    <name evidence="2" type="ORF">PGT21_050103</name>
</gene>
<evidence type="ECO:0000313" key="2">
    <source>
        <dbReference type="EMBL" id="KAA1070226.1"/>
    </source>
</evidence>
<sequence>MPVQRSPTSITTRSAAQRHRSNSGHDGTPSSDEGADATMLPTPAPEDRIPVQPSVHFTDQRRGQASIIRDAIARFGANDILASDGSNLRVWLRELREIAFSFLDNSEFYDRDNSHDQLERVARSILLGSVDRSIRFELYDFHTSFAMISQLRSRFRTISRSAQLNRWTNLHRITCNPDANISEISSTLRNAYADFIDSGINLTRDNVLGLLLQSSIPHGTDLRNEFDHRVDGVLSLNRDRPLSFDKLIEILSACQTRVTARAEERQHPNLPSVYSANLNPPAREASVESHPDNVYALAGRPMMNRGPRPRTCFRCGSTNHQIAQCTTPEANLQARTPAKPSVPQNQSNQFQAHYPIITPPVGYPTGPYYRPTQPPQQQLCPADSYRPEYGNKPGPKPSARQAETDGPPEGMNFEPQFSNLEFKEQTDEPANRETLLDTGATNHLTGDSERYDDFLWSQFNSNRP</sequence>
<feature type="compositionally biased region" description="Polar residues" evidence="1">
    <location>
        <begin position="1"/>
        <end position="15"/>
    </location>
</feature>
<feature type="region of interest" description="Disordered" evidence="1">
    <location>
        <begin position="355"/>
        <end position="451"/>
    </location>
</feature>
<dbReference type="EMBL" id="VSWC01000171">
    <property type="protein sequence ID" value="KAA1070226.1"/>
    <property type="molecule type" value="Genomic_DNA"/>
</dbReference>
<evidence type="ECO:0000256" key="1">
    <source>
        <dbReference type="SAM" id="MobiDB-lite"/>
    </source>
</evidence>
<comment type="caution">
    <text evidence="2">The sequence shown here is derived from an EMBL/GenBank/DDBJ whole genome shotgun (WGS) entry which is preliminary data.</text>
</comment>
<evidence type="ECO:0000313" key="3">
    <source>
        <dbReference type="Proteomes" id="UP000324748"/>
    </source>
</evidence>
<dbReference type="OrthoDB" id="2513234at2759"/>
<reference evidence="2 3" key="1">
    <citation type="submission" date="2019-05" db="EMBL/GenBank/DDBJ databases">
        <title>Emergence of the Ug99 lineage of the wheat stem rust pathogen through somatic hybridization.</title>
        <authorList>
            <person name="Li F."/>
            <person name="Upadhyaya N.M."/>
            <person name="Sperschneider J."/>
            <person name="Matny O."/>
            <person name="Nguyen-Phuc H."/>
            <person name="Mago R."/>
            <person name="Raley C."/>
            <person name="Miller M.E."/>
            <person name="Silverstein K.A.T."/>
            <person name="Henningsen E."/>
            <person name="Hirsch C.D."/>
            <person name="Visser B."/>
            <person name="Pretorius Z.A."/>
            <person name="Steffenson B.J."/>
            <person name="Schwessinger B."/>
            <person name="Dodds P.N."/>
            <person name="Figueroa M."/>
        </authorList>
    </citation>
    <scope>NUCLEOTIDE SEQUENCE [LARGE SCALE GENOMIC DNA]</scope>
    <source>
        <strain evidence="2">21-0</strain>
    </source>
</reference>